<dbReference type="PANTHER" id="PTHR11820">
    <property type="entry name" value="ACYLPYRUVASE"/>
    <property type="match status" value="1"/>
</dbReference>
<dbReference type="FunCoup" id="R7TL10">
    <property type="interactions" value="1536"/>
</dbReference>
<proteinExistence type="inferred from homology"/>
<evidence type="ECO:0000256" key="6">
    <source>
        <dbReference type="ARBA" id="ARBA00042340"/>
    </source>
</evidence>
<comment type="catalytic activity">
    <reaction evidence="12">
        <text>3-fumarylpyruvate + H2O = fumarate + pyruvate + H(+)</text>
        <dbReference type="Rhea" id="RHEA:26168"/>
        <dbReference type="ChEBI" id="CHEBI:15361"/>
        <dbReference type="ChEBI" id="CHEBI:15377"/>
        <dbReference type="ChEBI" id="CHEBI:15378"/>
        <dbReference type="ChEBI" id="CHEBI:16854"/>
        <dbReference type="ChEBI" id="CHEBI:29806"/>
    </reaction>
</comment>
<name>R7TL10_CAPTE</name>
<evidence type="ECO:0000256" key="2">
    <source>
        <dbReference type="ARBA" id="ARBA00012947"/>
    </source>
</evidence>
<dbReference type="InterPro" id="IPR036663">
    <property type="entry name" value="Fumarylacetoacetase_C_sf"/>
</dbReference>
<evidence type="ECO:0000313" key="18">
    <source>
        <dbReference type="Proteomes" id="UP000014760"/>
    </source>
</evidence>
<dbReference type="EMBL" id="AMQN01012422">
    <property type="status" value="NOT_ANNOTATED_CDS"/>
    <property type="molecule type" value="Genomic_DNA"/>
</dbReference>
<protein>
    <recommendedName>
        <fullName evidence="10">Oxaloacetate tautomerase FAHD1, mitochondrial</fullName>
        <ecNumber evidence="5">3.7.1.5</ecNumber>
        <ecNumber evidence="2">4.1.1.112</ecNumber>
        <ecNumber evidence="9">5.3.2.2</ecNumber>
    </recommendedName>
    <alternativeName>
        <fullName evidence="7">Acylpyruvase FAHD1</fullName>
    </alternativeName>
    <alternativeName>
        <fullName evidence="6">Fumarylacetoacetate hydrolase domain-containing protein 1</fullName>
    </alternativeName>
    <alternativeName>
        <fullName evidence="4">Oxaloacetate decarboxylase</fullName>
    </alternativeName>
</protein>
<gene>
    <name evidence="16" type="ORF">CAPTEDRAFT_176411</name>
</gene>
<evidence type="ECO:0000256" key="4">
    <source>
        <dbReference type="ARBA" id="ARBA00032305"/>
    </source>
</evidence>
<dbReference type="PANTHER" id="PTHR11820:SF7">
    <property type="entry name" value="ACYLPYRUVASE FAHD1, MITOCHONDRIAL"/>
    <property type="match status" value="1"/>
</dbReference>
<evidence type="ECO:0000256" key="7">
    <source>
        <dbReference type="ARBA" id="ARBA00044830"/>
    </source>
</evidence>
<evidence type="ECO:0000256" key="9">
    <source>
        <dbReference type="ARBA" id="ARBA00044973"/>
    </source>
</evidence>
<dbReference type="OMA" id="NCRKVIC"/>
<dbReference type="GO" id="GO:0047621">
    <property type="term" value="F:acylpyruvate hydrolase activity"/>
    <property type="evidence" value="ECO:0007669"/>
    <property type="project" value="UniProtKB-EC"/>
</dbReference>
<reference evidence="18" key="1">
    <citation type="submission" date="2012-12" db="EMBL/GenBank/DDBJ databases">
        <authorList>
            <person name="Hellsten U."/>
            <person name="Grimwood J."/>
            <person name="Chapman J.A."/>
            <person name="Shapiro H."/>
            <person name="Aerts A."/>
            <person name="Otillar R.P."/>
            <person name="Terry A.Y."/>
            <person name="Boore J.L."/>
            <person name="Simakov O."/>
            <person name="Marletaz F."/>
            <person name="Cho S.-J."/>
            <person name="Edsinger-Gonzales E."/>
            <person name="Havlak P."/>
            <person name="Kuo D.-H."/>
            <person name="Larsson T."/>
            <person name="Lv J."/>
            <person name="Arendt D."/>
            <person name="Savage R."/>
            <person name="Osoegawa K."/>
            <person name="de Jong P."/>
            <person name="Lindberg D.R."/>
            <person name="Seaver E.C."/>
            <person name="Weisblat D.A."/>
            <person name="Putnam N.H."/>
            <person name="Grigoriev I.V."/>
            <person name="Rokhsar D.S."/>
        </authorList>
    </citation>
    <scope>NUCLEOTIDE SEQUENCE</scope>
    <source>
        <strain evidence="18">I ESC-2004</strain>
    </source>
</reference>
<evidence type="ECO:0000256" key="12">
    <source>
        <dbReference type="ARBA" id="ARBA00047963"/>
    </source>
</evidence>
<dbReference type="SUPFAM" id="SSF56529">
    <property type="entry name" value="FAH"/>
    <property type="match status" value="1"/>
</dbReference>
<evidence type="ECO:0000259" key="15">
    <source>
        <dbReference type="Pfam" id="PF01557"/>
    </source>
</evidence>
<dbReference type="Proteomes" id="UP000014760">
    <property type="component" value="Unassembled WGS sequence"/>
</dbReference>
<dbReference type="Pfam" id="PF01557">
    <property type="entry name" value="FAA_hydrolase"/>
    <property type="match status" value="1"/>
</dbReference>
<dbReference type="EC" id="4.1.1.112" evidence="2"/>
<dbReference type="GO" id="GO:0008948">
    <property type="term" value="F:oxaloacetate decarboxylase activity"/>
    <property type="evidence" value="ECO:0007669"/>
    <property type="project" value="UniProtKB-EC"/>
</dbReference>
<evidence type="ECO:0000256" key="5">
    <source>
        <dbReference type="ARBA" id="ARBA00039040"/>
    </source>
</evidence>
<dbReference type="InterPro" id="IPR011234">
    <property type="entry name" value="Fumarylacetoacetase-like_C"/>
</dbReference>
<dbReference type="AlphaFoldDB" id="R7TL10"/>
<keyword evidence="18" id="KW-1185">Reference proteome</keyword>
<comment type="catalytic activity">
    <reaction evidence="14">
        <text>acetylpyruvate + H2O = acetate + pyruvate + H(+)</text>
        <dbReference type="Rhea" id="RHEA:16097"/>
        <dbReference type="ChEBI" id="CHEBI:15360"/>
        <dbReference type="ChEBI" id="CHEBI:15361"/>
        <dbReference type="ChEBI" id="CHEBI:15377"/>
        <dbReference type="ChEBI" id="CHEBI:15378"/>
        <dbReference type="ChEBI" id="CHEBI:30089"/>
    </reaction>
</comment>
<dbReference type="GO" id="GO:0019752">
    <property type="term" value="P:carboxylic acid metabolic process"/>
    <property type="evidence" value="ECO:0007669"/>
    <property type="project" value="UniProtKB-ARBA"/>
</dbReference>
<dbReference type="HOGENOM" id="CLU_028458_5_0_1"/>
<comment type="similarity">
    <text evidence="1">Belongs to the FAH family.</text>
</comment>
<evidence type="ECO:0000256" key="1">
    <source>
        <dbReference type="ARBA" id="ARBA00010211"/>
    </source>
</evidence>
<accession>R7TL10</accession>
<evidence type="ECO:0000256" key="13">
    <source>
        <dbReference type="ARBA" id="ARBA00047973"/>
    </source>
</evidence>
<evidence type="ECO:0000256" key="10">
    <source>
        <dbReference type="ARBA" id="ARBA00044980"/>
    </source>
</evidence>
<comment type="catalytic activity">
    <reaction evidence="11">
        <text>a 3-acylpyruvate + H2O = a carboxylate + pyruvate + H(+)</text>
        <dbReference type="Rhea" id="RHEA:19009"/>
        <dbReference type="ChEBI" id="CHEBI:15361"/>
        <dbReference type="ChEBI" id="CHEBI:15377"/>
        <dbReference type="ChEBI" id="CHEBI:15378"/>
        <dbReference type="ChEBI" id="CHEBI:29067"/>
        <dbReference type="ChEBI" id="CHEBI:57278"/>
        <dbReference type="EC" id="3.7.1.5"/>
    </reaction>
</comment>
<evidence type="ECO:0000256" key="11">
    <source>
        <dbReference type="ARBA" id="ARBA00047858"/>
    </source>
</evidence>
<dbReference type="OrthoDB" id="411064at2759"/>
<dbReference type="EnsemblMetazoa" id="CapteT176411">
    <property type="protein sequence ID" value="CapteP176411"/>
    <property type="gene ID" value="CapteG176411"/>
</dbReference>
<dbReference type="GO" id="GO:0046872">
    <property type="term" value="F:metal ion binding"/>
    <property type="evidence" value="ECO:0007669"/>
    <property type="project" value="UniProtKB-KW"/>
</dbReference>
<dbReference type="GO" id="GO:0005739">
    <property type="term" value="C:mitochondrion"/>
    <property type="evidence" value="ECO:0007669"/>
    <property type="project" value="TreeGrafter"/>
</dbReference>
<dbReference type="GO" id="GO:0018773">
    <property type="term" value="F:acetylpyruvate hydrolase activity"/>
    <property type="evidence" value="ECO:0007669"/>
    <property type="project" value="TreeGrafter"/>
</dbReference>
<evidence type="ECO:0000313" key="16">
    <source>
        <dbReference type="EMBL" id="ELT94207.1"/>
    </source>
</evidence>
<evidence type="ECO:0000313" key="17">
    <source>
        <dbReference type="EnsemblMetazoa" id="CapteP176411"/>
    </source>
</evidence>
<reference evidence="17" key="3">
    <citation type="submission" date="2015-06" db="UniProtKB">
        <authorList>
            <consortium name="EnsemblMetazoa"/>
        </authorList>
    </citation>
    <scope>IDENTIFICATION</scope>
</reference>
<evidence type="ECO:0000256" key="14">
    <source>
        <dbReference type="ARBA" id="ARBA00048846"/>
    </source>
</evidence>
<dbReference type="STRING" id="283909.R7TL10"/>
<sequence length="218" mass="23500">MASRNLSRFSSFGKKIIGIGKNYSEHAKEMGSSVPSEPVVFLKPTTAYLTEGNPILLPLNNDVDHEVELGVVIGKPGKDISESSAMSHVGGYVLALDMSNRTRQAQSKNAGLPWALSKGFDTSCPVSKFLDLSQVPDPHSVQLWLKVNGVERQNGNTADMVFKIPTLISYLSCHMTLEEGDLILTGTPKGVGPVKHGDVVECGLGDIVSMTFNAEDRK</sequence>
<dbReference type="GO" id="GO:0050163">
    <property type="term" value="F:oxaloacetate tautomerase activity"/>
    <property type="evidence" value="ECO:0007669"/>
    <property type="project" value="UniProtKB-EC"/>
</dbReference>
<reference evidence="16 18" key="2">
    <citation type="journal article" date="2013" name="Nature">
        <title>Insights into bilaterian evolution from three spiralian genomes.</title>
        <authorList>
            <person name="Simakov O."/>
            <person name="Marletaz F."/>
            <person name="Cho S.J."/>
            <person name="Edsinger-Gonzales E."/>
            <person name="Havlak P."/>
            <person name="Hellsten U."/>
            <person name="Kuo D.H."/>
            <person name="Larsson T."/>
            <person name="Lv J."/>
            <person name="Arendt D."/>
            <person name="Savage R."/>
            <person name="Osoegawa K."/>
            <person name="de Jong P."/>
            <person name="Grimwood J."/>
            <person name="Chapman J.A."/>
            <person name="Shapiro H."/>
            <person name="Aerts A."/>
            <person name="Otillar R.P."/>
            <person name="Terry A.Y."/>
            <person name="Boore J.L."/>
            <person name="Grigoriev I.V."/>
            <person name="Lindberg D.R."/>
            <person name="Seaver E.C."/>
            <person name="Weisblat D.A."/>
            <person name="Putnam N.H."/>
            <person name="Rokhsar D.S."/>
        </authorList>
    </citation>
    <scope>NUCLEOTIDE SEQUENCE</scope>
    <source>
        <strain evidence="16 18">I ESC-2004</strain>
    </source>
</reference>
<evidence type="ECO:0000256" key="8">
    <source>
        <dbReference type="ARBA" id="ARBA00044911"/>
    </source>
</evidence>
<evidence type="ECO:0000256" key="3">
    <source>
        <dbReference type="ARBA" id="ARBA00022723"/>
    </source>
</evidence>
<dbReference type="EMBL" id="KB309512">
    <property type="protein sequence ID" value="ELT94207.1"/>
    <property type="molecule type" value="Genomic_DNA"/>
</dbReference>
<organism evidence="16">
    <name type="scientific">Capitella teleta</name>
    <name type="common">Polychaete worm</name>
    <dbReference type="NCBI Taxonomy" id="283909"/>
    <lineage>
        <taxon>Eukaryota</taxon>
        <taxon>Metazoa</taxon>
        <taxon>Spiralia</taxon>
        <taxon>Lophotrochozoa</taxon>
        <taxon>Annelida</taxon>
        <taxon>Polychaeta</taxon>
        <taxon>Sedentaria</taxon>
        <taxon>Scolecida</taxon>
        <taxon>Capitellidae</taxon>
        <taxon>Capitella</taxon>
    </lineage>
</organism>
<comment type="catalytic activity">
    <reaction evidence="13">
        <text>oxaloacetate + H(+) = pyruvate + CO2</text>
        <dbReference type="Rhea" id="RHEA:15641"/>
        <dbReference type="ChEBI" id="CHEBI:15361"/>
        <dbReference type="ChEBI" id="CHEBI:15378"/>
        <dbReference type="ChEBI" id="CHEBI:16452"/>
        <dbReference type="ChEBI" id="CHEBI:16526"/>
        <dbReference type="EC" id="4.1.1.112"/>
    </reaction>
</comment>
<dbReference type="EC" id="3.7.1.5" evidence="5"/>
<comment type="catalytic activity">
    <reaction evidence="8">
        <text>oxaloacetate = enol-oxaloacetate</text>
        <dbReference type="Rhea" id="RHEA:16021"/>
        <dbReference type="ChEBI" id="CHEBI:16452"/>
        <dbReference type="ChEBI" id="CHEBI:17479"/>
        <dbReference type="EC" id="5.3.2.2"/>
    </reaction>
    <physiologicalReaction direction="right-to-left" evidence="8">
        <dbReference type="Rhea" id="RHEA:16023"/>
    </physiologicalReaction>
</comment>
<dbReference type="Gene3D" id="3.90.850.10">
    <property type="entry name" value="Fumarylacetoacetase-like, C-terminal domain"/>
    <property type="match status" value="1"/>
</dbReference>
<feature type="domain" description="Fumarylacetoacetase-like C-terminal" evidence="15">
    <location>
        <begin position="15"/>
        <end position="211"/>
    </location>
</feature>
<dbReference type="FunFam" id="3.90.850.10:FF:000003">
    <property type="entry name" value="Fumarylacetoacetate hydrolase domain-containing 1"/>
    <property type="match status" value="1"/>
</dbReference>
<dbReference type="EC" id="5.3.2.2" evidence="9"/>
<keyword evidence="3" id="KW-0479">Metal-binding</keyword>